<evidence type="ECO:0000313" key="10">
    <source>
        <dbReference type="Proteomes" id="UP000501812"/>
    </source>
</evidence>
<feature type="domain" description="Wax synthase" evidence="8">
    <location>
        <begin position="134"/>
        <end position="210"/>
    </location>
</feature>
<protein>
    <submittedName>
        <fullName evidence="9">Membrane bound O-acyl transferase family-domain-containing protein</fullName>
    </submittedName>
</protein>
<keyword evidence="5 7" id="KW-1133">Transmembrane helix</keyword>
<evidence type="ECO:0000256" key="6">
    <source>
        <dbReference type="ARBA" id="ARBA00023136"/>
    </source>
</evidence>
<dbReference type="InterPro" id="IPR044851">
    <property type="entry name" value="Wax_synthase"/>
</dbReference>
<dbReference type="Proteomes" id="UP000501812">
    <property type="component" value="Chromosome"/>
</dbReference>
<dbReference type="InterPro" id="IPR032805">
    <property type="entry name" value="Wax_synthase_dom"/>
</dbReference>
<dbReference type="Pfam" id="PF13813">
    <property type="entry name" value="MBOAT_2"/>
    <property type="match status" value="1"/>
</dbReference>
<feature type="transmembrane region" description="Helical" evidence="7">
    <location>
        <begin position="100"/>
        <end position="121"/>
    </location>
</feature>
<organism evidence="9 10">
    <name type="scientific">Luteolibacter luteus</name>
    <dbReference type="NCBI Taxonomy" id="2728835"/>
    <lineage>
        <taxon>Bacteria</taxon>
        <taxon>Pseudomonadati</taxon>
        <taxon>Verrucomicrobiota</taxon>
        <taxon>Verrucomicrobiia</taxon>
        <taxon>Verrucomicrobiales</taxon>
        <taxon>Verrucomicrobiaceae</taxon>
        <taxon>Luteolibacter</taxon>
    </lineage>
</organism>
<comment type="pathway">
    <text evidence="2">Secondary metabolite biosynthesis.</text>
</comment>
<evidence type="ECO:0000256" key="7">
    <source>
        <dbReference type="SAM" id="Phobius"/>
    </source>
</evidence>
<evidence type="ECO:0000256" key="1">
    <source>
        <dbReference type="ARBA" id="ARBA00004141"/>
    </source>
</evidence>
<dbReference type="KEGG" id="luo:HHL09_08550"/>
<dbReference type="GO" id="GO:0006629">
    <property type="term" value="P:lipid metabolic process"/>
    <property type="evidence" value="ECO:0007669"/>
    <property type="project" value="InterPro"/>
</dbReference>
<accession>A0A858RGX6</accession>
<dbReference type="GO" id="GO:0016020">
    <property type="term" value="C:membrane"/>
    <property type="evidence" value="ECO:0007669"/>
    <property type="project" value="UniProtKB-SubCell"/>
</dbReference>
<feature type="transmembrane region" description="Helical" evidence="7">
    <location>
        <begin position="15"/>
        <end position="36"/>
    </location>
</feature>
<evidence type="ECO:0000259" key="8">
    <source>
        <dbReference type="Pfam" id="PF13813"/>
    </source>
</evidence>
<keyword evidence="3 9" id="KW-0808">Transferase</keyword>
<proteinExistence type="predicted"/>
<dbReference type="PANTHER" id="PTHR31595">
    <property type="entry name" value="LONG-CHAIN-ALCOHOL O-FATTY-ACYLTRANSFERASE 3-RELATED"/>
    <property type="match status" value="1"/>
</dbReference>
<dbReference type="PANTHER" id="PTHR31595:SF57">
    <property type="entry name" value="OS04G0481900 PROTEIN"/>
    <property type="match status" value="1"/>
</dbReference>
<keyword evidence="10" id="KW-1185">Reference proteome</keyword>
<dbReference type="AlphaFoldDB" id="A0A858RGX6"/>
<evidence type="ECO:0000313" key="9">
    <source>
        <dbReference type="EMBL" id="QJE95831.1"/>
    </source>
</evidence>
<evidence type="ECO:0000256" key="2">
    <source>
        <dbReference type="ARBA" id="ARBA00005179"/>
    </source>
</evidence>
<evidence type="ECO:0000256" key="5">
    <source>
        <dbReference type="ARBA" id="ARBA00022989"/>
    </source>
</evidence>
<name>A0A858RGX6_9BACT</name>
<dbReference type="EMBL" id="CP051774">
    <property type="protein sequence ID" value="QJE95831.1"/>
    <property type="molecule type" value="Genomic_DNA"/>
</dbReference>
<dbReference type="RefSeq" id="WP_169454144.1">
    <property type="nucleotide sequence ID" value="NZ_CP051774.1"/>
</dbReference>
<comment type="subcellular location">
    <subcellularLocation>
        <location evidence="1">Membrane</location>
        <topology evidence="1">Multi-pass membrane protein</topology>
    </subcellularLocation>
</comment>
<keyword evidence="4 7" id="KW-0812">Transmembrane</keyword>
<feature type="transmembrane region" description="Helical" evidence="7">
    <location>
        <begin position="75"/>
        <end position="94"/>
    </location>
</feature>
<reference evidence="9 10" key="1">
    <citation type="submission" date="2020-04" db="EMBL/GenBank/DDBJ databases">
        <title>Luteolibacter sp. G-1-1-1 isolated from soil.</title>
        <authorList>
            <person name="Dahal R.H."/>
        </authorList>
    </citation>
    <scope>NUCLEOTIDE SEQUENCE [LARGE SCALE GENOMIC DNA]</scope>
    <source>
        <strain evidence="9 10">G-1-1-1</strain>
    </source>
</reference>
<feature type="transmembrane region" description="Helical" evidence="7">
    <location>
        <begin position="199"/>
        <end position="218"/>
    </location>
</feature>
<keyword evidence="6 7" id="KW-0472">Membrane</keyword>
<evidence type="ECO:0000256" key="4">
    <source>
        <dbReference type="ARBA" id="ARBA00022692"/>
    </source>
</evidence>
<evidence type="ECO:0000256" key="3">
    <source>
        <dbReference type="ARBA" id="ARBA00022679"/>
    </source>
</evidence>
<gene>
    <name evidence="9" type="ORF">HHL09_08550</name>
</gene>
<dbReference type="GO" id="GO:0008374">
    <property type="term" value="F:O-acyltransferase activity"/>
    <property type="evidence" value="ECO:0007669"/>
    <property type="project" value="InterPro"/>
</dbReference>
<sequence>METVTWLGQEIPRWVFMWSIAVVMFAMLKGLSLIWARNLTPRPGRKLAYLFLWPGMDAAGFINGSPDRLPDRSEWAMAALKTLLAVGLIAAAPQAEQAMLRAWIGMIGIVLFFHFGTFHLLSCFWRSLGMKAAPLMDHPLAATSASAFWGRHWNIAFRDLTHRMVFKPALKRWGAPAALMAGFVFSGVLHELAVTIPAGGWYGGPTLFFVIQGLAALAERTRRGKTIGLGQGVRGWLFTQGLLLLTVPLLFPPPFALRIINPFIDFIHELF</sequence>